<keyword evidence="9" id="KW-1185">Reference proteome</keyword>
<keyword evidence="5" id="KW-0804">Transcription</keyword>
<keyword evidence="4" id="KW-0238">DNA-binding</keyword>
<dbReference type="InterPro" id="IPR044808">
    <property type="entry name" value="ERF_plant"/>
</dbReference>
<dbReference type="InterPro" id="IPR036955">
    <property type="entry name" value="AP2/ERF_dom_sf"/>
</dbReference>
<dbReference type="InterPro" id="IPR001471">
    <property type="entry name" value="AP2/ERF_dom"/>
</dbReference>
<dbReference type="SMART" id="SM00380">
    <property type="entry name" value="AP2"/>
    <property type="match status" value="1"/>
</dbReference>
<evidence type="ECO:0000259" key="7">
    <source>
        <dbReference type="PROSITE" id="PS51032"/>
    </source>
</evidence>
<dbReference type="Gramene" id="OIT08221">
    <property type="protein sequence ID" value="OIT08221"/>
    <property type="gene ID" value="A4A49_34862"/>
</dbReference>
<dbReference type="Proteomes" id="UP000187609">
    <property type="component" value="Unassembled WGS sequence"/>
</dbReference>
<dbReference type="EMBL" id="MJEQ01037183">
    <property type="protein sequence ID" value="OIT08221.1"/>
    <property type="molecule type" value="Genomic_DNA"/>
</dbReference>
<evidence type="ECO:0000256" key="5">
    <source>
        <dbReference type="ARBA" id="ARBA00023163"/>
    </source>
</evidence>
<dbReference type="InterPro" id="IPR016177">
    <property type="entry name" value="DNA-bd_dom_sf"/>
</dbReference>
<dbReference type="GO" id="GO:0003700">
    <property type="term" value="F:DNA-binding transcription factor activity"/>
    <property type="evidence" value="ECO:0007669"/>
    <property type="project" value="InterPro"/>
</dbReference>
<evidence type="ECO:0000313" key="8">
    <source>
        <dbReference type="EMBL" id="OIT08221.1"/>
    </source>
</evidence>
<comment type="subcellular location">
    <subcellularLocation>
        <location evidence="1">Nucleus</location>
    </subcellularLocation>
</comment>
<dbReference type="GO" id="GO:0006952">
    <property type="term" value="P:defense response"/>
    <property type="evidence" value="ECO:0007669"/>
    <property type="project" value="UniProtKB-KW"/>
</dbReference>
<dbReference type="CDD" id="cd00018">
    <property type="entry name" value="AP2"/>
    <property type="match status" value="1"/>
</dbReference>
<evidence type="ECO:0000313" key="9">
    <source>
        <dbReference type="Proteomes" id="UP000187609"/>
    </source>
</evidence>
<dbReference type="PANTHER" id="PTHR31190">
    <property type="entry name" value="DNA-BINDING DOMAIN"/>
    <property type="match status" value="1"/>
</dbReference>
<sequence length="125" mass="14440">MQPGISSEIFDLSNIICYDSMEHDFSENSSFSEIFSEISNQKGDTTPTSLQTCNNLGSKERGVHAPTNWRRYRGVRRRPWGKFAAEIRDPIRKGARLWLRTYEMPEDAALAYDRSAYKLRGARPY</sequence>
<dbReference type="SUPFAM" id="SSF54171">
    <property type="entry name" value="DNA-binding domain"/>
    <property type="match status" value="1"/>
</dbReference>
<dbReference type="PRINTS" id="PR00367">
    <property type="entry name" value="ETHRSPELEMNT"/>
</dbReference>
<dbReference type="GO" id="GO:0003677">
    <property type="term" value="F:DNA binding"/>
    <property type="evidence" value="ECO:0007669"/>
    <property type="project" value="UniProtKB-KW"/>
</dbReference>
<dbReference type="STRING" id="49451.A0A1J6ISP2"/>
<accession>A0A1J6ISP2</accession>
<evidence type="ECO:0000256" key="1">
    <source>
        <dbReference type="ARBA" id="ARBA00004123"/>
    </source>
</evidence>
<dbReference type="PROSITE" id="PS51032">
    <property type="entry name" value="AP2_ERF"/>
    <property type="match status" value="1"/>
</dbReference>
<evidence type="ECO:0000256" key="2">
    <source>
        <dbReference type="ARBA" id="ARBA00022821"/>
    </source>
</evidence>
<name>A0A1J6ISP2_NICAT</name>
<reference evidence="8" key="1">
    <citation type="submission" date="2016-11" db="EMBL/GenBank/DDBJ databases">
        <title>The genome of Nicotiana attenuata.</title>
        <authorList>
            <person name="Xu S."/>
            <person name="Brockmoeller T."/>
            <person name="Gaquerel E."/>
            <person name="Navarro A."/>
            <person name="Kuhl H."/>
            <person name="Gase K."/>
            <person name="Ling Z."/>
            <person name="Zhou W."/>
            <person name="Kreitzer C."/>
            <person name="Stanke M."/>
            <person name="Tang H."/>
            <person name="Lyons E."/>
            <person name="Pandey P."/>
            <person name="Pandey S.P."/>
            <person name="Timmermann B."/>
            <person name="Baldwin I.T."/>
        </authorList>
    </citation>
    <scope>NUCLEOTIDE SEQUENCE [LARGE SCALE GENOMIC DNA]</scope>
    <source>
        <strain evidence="8">UT</strain>
    </source>
</reference>
<comment type="caution">
    <text evidence="8">The sequence shown here is derived from an EMBL/GenBank/DDBJ whole genome shotgun (WGS) entry which is preliminary data.</text>
</comment>
<protein>
    <submittedName>
        <fullName evidence="8">Ethylene-responsive transcription factor 13</fullName>
    </submittedName>
</protein>
<dbReference type="SMR" id="A0A1J6ISP2"/>
<dbReference type="AlphaFoldDB" id="A0A1J6ISP2"/>
<dbReference type="GO" id="GO:0005634">
    <property type="term" value="C:nucleus"/>
    <property type="evidence" value="ECO:0007669"/>
    <property type="project" value="UniProtKB-SubCell"/>
</dbReference>
<evidence type="ECO:0000256" key="3">
    <source>
        <dbReference type="ARBA" id="ARBA00023015"/>
    </source>
</evidence>
<keyword evidence="3" id="KW-0805">Transcription regulation</keyword>
<organism evidence="8 9">
    <name type="scientific">Nicotiana attenuata</name>
    <name type="common">Coyote tobacco</name>
    <dbReference type="NCBI Taxonomy" id="49451"/>
    <lineage>
        <taxon>Eukaryota</taxon>
        <taxon>Viridiplantae</taxon>
        <taxon>Streptophyta</taxon>
        <taxon>Embryophyta</taxon>
        <taxon>Tracheophyta</taxon>
        <taxon>Spermatophyta</taxon>
        <taxon>Magnoliopsida</taxon>
        <taxon>eudicotyledons</taxon>
        <taxon>Gunneridae</taxon>
        <taxon>Pentapetalae</taxon>
        <taxon>asterids</taxon>
        <taxon>lamiids</taxon>
        <taxon>Solanales</taxon>
        <taxon>Solanaceae</taxon>
        <taxon>Nicotianoideae</taxon>
        <taxon>Nicotianeae</taxon>
        <taxon>Nicotiana</taxon>
    </lineage>
</organism>
<gene>
    <name evidence="8" type="primary">ERF13_5</name>
    <name evidence="8" type="ORF">A4A49_34862</name>
</gene>
<keyword evidence="6" id="KW-0539">Nucleus</keyword>
<feature type="domain" description="AP2/ERF" evidence="7">
    <location>
        <begin position="71"/>
        <end position="125"/>
    </location>
</feature>
<dbReference type="PANTHER" id="PTHR31190:SF287">
    <property type="entry name" value="DEVELOPMENT RELATED ERF PROTEIN"/>
    <property type="match status" value="1"/>
</dbReference>
<proteinExistence type="predicted"/>
<dbReference type="GO" id="GO:0009873">
    <property type="term" value="P:ethylene-activated signaling pathway"/>
    <property type="evidence" value="ECO:0007669"/>
    <property type="project" value="InterPro"/>
</dbReference>
<keyword evidence="2" id="KW-0611">Plant defense</keyword>
<evidence type="ECO:0000256" key="6">
    <source>
        <dbReference type="ARBA" id="ARBA00023242"/>
    </source>
</evidence>
<evidence type="ECO:0000256" key="4">
    <source>
        <dbReference type="ARBA" id="ARBA00023125"/>
    </source>
</evidence>
<dbReference type="Pfam" id="PF00847">
    <property type="entry name" value="AP2"/>
    <property type="match status" value="1"/>
</dbReference>
<dbReference type="Gene3D" id="3.30.730.10">
    <property type="entry name" value="AP2/ERF domain"/>
    <property type="match status" value="1"/>
</dbReference>